<keyword evidence="2" id="KW-1185">Reference proteome</keyword>
<protein>
    <submittedName>
        <fullName evidence="1">Uncharacterized protein</fullName>
    </submittedName>
</protein>
<dbReference type="Proteomes" id="UP000221857">
    <property type="component" value="Segment"/>
</dbReference>
<dbReference type="EMBL" id="KT876724">
    <property type="protein sequence ID" value="ALN97120.1"/>
    <property type="molecule type" value="Genomic_DNA"/>
</dbReference>
<dbReference type="KEGG" id="vg:40069580"/>
<accession>A0A141HR09</accession>
<name>A0A141HR09_9CAUD</name>
<reference evidence="1 2" key="1">
    <citation type="journal article" date="2016" name="PLoS ONE">
        <title>Comparative Genome Analysis Provides Insights into the Pathogenicity of Flavobacterium psychrophilum.</title>
        <authorList>
            <person name="Castillo D."/>
            <person name="Christiansen R.H."/>
            <person name="Dalsgaard I."/>
            <person name="Madsen L."/>
            <person name="Espejo R."/>
            <person name="Middelboe M."/>
        </authorList>
    </citation>
    <scope>NUCLEOTIDE SEQUENCE [LARGE SCALE GENOMIC DNA]</scope>
</reference>
<evidence type="ECO:0000313" key="2">
    <source>
        <dbReference type="Proteomes" id="UP000221857"/>
    </source>
</evidence>
<organism evidence="1 2">
    <name type="scientific">Flavobacterium phage FpV4</name>
    <dbReference type="NCBI Taxonomy" id="1740108"/>
    <lineage>
        <taxon>Viruses</taxon>
        <taxon>Duplodnaviria</taxon>
        <taxon>Heunggongvirae</taxon>
        <taxon>Uroviricota</taxon>
        <taxon>Caudoviricetes</taxon>
        <taxon>Fipvunavirus</taxon>
        <taxon>Fipvunavirus Fpv4</taxon>
    </lineage>
</organism>
<dbReference type="GeneID" id="40069580"/>
<evidence type="ECO:0000313" key="1">
    <source>
        <dbReference type="EMBL" id="ALN97120.1"/>
    </source>
</evidence>
<dbReference type="RefSeq" id="YP_009594063.1">
    <property type="nucleotide sequence ID" value="NC_041872.1"/>
</dbReference>
<proteinExistence type="predicted"/>
<sequence>MENWINKVLKVGNIRQNKILPLSFVATPYIKEITLIVPGCGCTTCEYDDKKRMLNVVFKTGNIPNHIIGNQEFSKIITVVYKDGSQDELFINGIKLRE</sequence>